<feature type="compositionally biased region" description="Low complexity" evidence="1">
    <location>
        <begin position="301"/>
        <end position="312"/>
    </location>
</feature>
<dbReference type="GO" id="GO:0005884">
    <property type="term" value="C:actin filament"/>
    <property type="evidence" value="ECO:0007669"/>
    <property type="project" value="TreeGrafter"/>
</dbReference>
<dbReference type="AlphaFoldDB" id="A0A9X2KMN4"/>
<reference evidence="3" key="1">
    <citation type="submission" date="2022-05" db="EMBL/GenBank/DDBJ databases">
        <title>Sphingomonas sp. strain MG17 Genome sequencing and assembly.</title>
        <authorList>
            <person name="Kim I."/>
        </authorList>
    </citation>
    <scope>NUCLEOTIDE SEQUENCE</scope>
    <source>
        <strain evidence="3">MG17</strain>
    </source>
</reference>
<feature type="compositionally biased region" description="Pro residues" evidence="1">
    <location>
        <begin position="387"/>
        <end position="397"/>
    </location>
</feature>
<feature type="compositionally biased region" description="Pro residues" evidence="1">
    <location>
        <begin position="445"/>
        <end position="475"/>
    </location>
</feature>
<sequence length="487" mass="52600">MALFSLRVRSGLMVGSALALGLASAPAALAQATVVRVAPAPPPPPAWQTPDADYRFIDDADALLDAIGDAPPDFTFSYAGGDAWGWRTRTGHEVYAETARDGGERGGSGVRYYYFDPGMSAPFLVYDGELSFGYRDGRVAVAYDRDGRVLSPEEADRYWALAERLYSRGRAIRDAARYEDRWDSADAGWWAWQVASVIQLRLRWEAGRSRHPGWRKWRMRPDSLTRRPGLGLERQSRWAAGARFHRWRQEGFRGPAPQFGGGGMSRPAKGLRPPRQGWRPGMPPAMSGQPGASRPFGPGGAVPLAPAAPGVGRAERPDTGAPGMGRPGRVPPFAGQVPPDPQPQAEPQRRPGGERQGGWSGRRDGDSAGRERPRREFAAPPVAVQPTPAPAPTPPVSRPQRSDDDAGGRRGWQAQPERAAPPQAPPAAAPPVQARPEPRMAPSYVAPPPVYVAPPPPPPPPVYVAPPPPPPPPREPVMQDQVVESPQ</sequence>
<organism evidence="3 4">
    <name type="scientific">Sphingomonas tagetis</name>
    <dbReference type="NCBI Taxonomy" id="2949092"/>
    <lineage>
        <taxon>Bacteria</taxon>
        <taxon>Pseudomonadati</taxon>
        <taxon>Pseudomonadota</taxon>
        <taxon>Alphaproteobacteria</taxon>
        <taxon>Sphingomonadales</taxon>
        <taxon>Sphingomonadaceae</taxon>
        <taxon>Sphingomonas</taxon>
    </lineage>
</organism>
<gene>
    <name evidence="3" type="ORF">M9978_00250</name>
</gene>
<keyword evidence="4" id="KW-1185">Reference proteome</keyword>
<evidence type="ECO:0000256" key="2">
    <source>
        <dbReference type="SAM" id="SignalP"/>
    </source>
</evidence>
<accession>A0A9X2KMN4</accession>
<feature type="chain" id="PRO_5040845402" evidence="2">
    <location>
        <begin position="31"/>
        <end position="487"/>
    </location>
</feature>
<feature type="region of interest" description="Disordered" evidence="1">
    <location>
        <begin position="249"/>
        <end position="487"/>
    </location>
</feature>
<dbReference type="Proteomes" id="UP001139451">
    <property type="component" value="Unassembled WGS sequence"/>
</dbReference>
<dbReference type="PANTHER" id="PTHR45691:SF6">
    <property type="entry name" value="PROTEIN DIAPHANOUS"/>
    <property type="match status" value="1"/>
</dbReference>
<protein>
    <submittedName>
        <fullName evidence="3">Uncharacterized protein</fullName>
    </submittedName>
</protein>
<feature type="compositionally biased region" description="Basic and acidic residues" evidence="1">
    <location>
        <begin position="361"/>
        <end position="377"/>
    </location>
</feature>
<name>A0A9X2KMN4_9SPHN</name>
<comment type="caution">
    <text evidence="3">The sequence shown here is derived from an EMBL/GenBank/DDBJ whole genome shotgun (WGS) entry which is preliminary data.</text>
</comment>
<dbReference type="PANTHER" id="PTHR45691">
    <property type="entry name" value="PROTEIN DIAPHANOUS"/>
    <property type="match status" value="1"/>
</dbReference>
<keyword evidence="2" id="KW-0732">Signal</keyword>
<proteinExistence type="predicted"/>
<dbReference type="RefSeq" id="WP_254290785.1">
    <property type="nucleotide sequence ID" value="NZ_JAMLDX010000001.1"/>
</dbReference>
<dbReference type="InterPro" id="IPR051412">
    <property type="entry name" value="Formin_Homology_Diaphanous_sf"/>
</dbReference>
<evidence type="ECO:0000256" key="1">
    <source>
        <dbReference type="SAM" id="MobiDB-lite"/>
    </source>
</evidence>
<dbReference type="EMBL" id="JAMLDX010000001">
    <property type="protein sequence ID" value="MCP3728848.1"/>
    <property type="molecule type" value="Genomic_DNA"/>
</dbReference>
<feature type="signal peptide" evidence="2">
    <location>
        <begin position="1"/>
        <end position="30"/>
    </location>
</feature>
<evidence type="ECO:0000313" key="3">
    <source>
        <dbReference type="EMBL" id="MCP3728848.1"/>
    </source>
</evidence>
<dbReference type="GO" id="GO:0030041">
    <property type="term" value="P:actin filament polymerization"/>
    <property type="evidence" value="ECO:0007669"/>
    <property type="project" value="TreeGrafter"/>
</dbReference>
<evidence type="ECO:0000313" key="4">
    <source>
        <dbReference type="Proteomes" id="UP001139451"/>
    </source>
</evidence>